<proteinExistence type="predicted"/>
<feature type="transmembrane region" description="Helical" evidence="4">
    <location>
        <begin position="47"/>
        <end position="68"/>
    </location>
</feature>
<dbReference type="InterPro" id="IPR036259">
    <property type="entry name" value="MFS_trans_sf"/>
</dbReference>
<gene>
    <name evidence="6" type="ORF">GCM10011390_21360</name>
</gene>
<keyword evidence="3 4" id="KW-0472">Membrane</keyword>
<dbReference type="EMBL" id="BMIQ01000003">
    <property type="protein sequence ID" value="GGE02253.1"/>
    <property type="molecule type" value="Genomic_DNA"/>
</dbReference>
<evidence type="ECO:0000256" key="4">
    <source>
        <dbReference type="SAM" id="Phobius"/>
    </source>
</evidence>
<dbReference type="PROSITE" id="PS50850">
    <property type="entry name" value="MFS"/>
    <property type="match status" value="1"/>
</dbReference>
<dbReference type="Gene3D" id="1.20.1720.10">
    <property type="entry name" value="Multidrug resistance protein D"/>
    <property type="match status" value="1"/>
</dbReference>
<evidence type="ECO:0000256" key="3">
    <source>
        <dbReference type="ARBA" id="ARBA00023136"/>
    </source>
</evidence>
<organism evidence="6 7">
    <name type="scientific">Aureimonas endophytica</name>
    <dbReference type="NCBI Taxonomy" id="2027858"/>
    <lineage>
        <taxon>Bacteria</taxon>
        <taxon>Pseudomonadati</taxon>
        <taxon>Pseudomonadota</taxon>
        <taxon>Alphaproteobacteria</taxon>
        <taxon>Hyphomicrobiales</taxon>
        <taxon>Aurantimonadaceae</taxon>
        <taxon>Aureimonas</taxon>
    </lineage>
</organism>
<evidence type="ECO:0000313" key="7">
    <source>
        <dbReference type="Proteomes" id="UP000644699"/>
    </source>
</evidence>
<dbReference type="GO" id="GO:0022857">
    <property type="term" value="F:transmembrane transporter activity"/>
    <property type="evidence" value="ECO:0007669"/>
    <property type="project" value="InterPro"/>
</dbReference>
<reference evidence="6" key="1">
    <citation type="journal article" date="2014" name="Int. J. Syst. Evol. Microbiol.">
        <title>Complete genome sequence of Corynebacterium casei LMG S-19264T (=DSM 44701T), isolated from a smear-ripened cheese.</title>
        <authorList>
            <consortium name="US DOE Joint Genome Institute (JGI-PGF)"/>
            <person name="Walter F."/>
            <person name="Albersmeier A."/>
            <person name="Kalinowski J."/>
            <person name="Ruckert C."/>
        </authorList>
    </citation>
    <scope>NUCLEOTIDE SEQUENCE</scope>
    <source>
        <strain evidence="6">CGMCC 1.15367</strain>
    </source>
</reference>
<evidence type="ECO:0000256" key="2">
    <source>
        <dbReference type="ARBA" id="ARBA00022989"/>
    </source>
</evidence>
<evidence type="ECO:0000256" key="1">
    <source>
        <dbReference type="ARBA" id="ARBA00022692"/>
    </source>
</evidence>
<evidence type="ECO:0000313" key="6">
    <source>
        <dbReference type="EMBL" id="GGE02253.1"/>
    </source>
</evidence>
<comment type="caution">
    <text evidence="6">The sequence shown here is derived from an EMBL/GenBank/DDBJ whole genome shotgun (WGS) entry which is preliminary data.</text>
</comment>
<reference evidence="6" key="2">
    <citation type="submission" date="2020-09" db="EMBL/GenBank/DDBJ databases">
        <authorList>
            <person name="Sun Q."/>
            <person name="Zhou Y."/>
        </authorList>
    </citation>
    <scope>NUCLEOTIDE SEQUENCE</scope>
    <source>
        <strain evidence="6">CGMCC 1.15367</strain>
    </source>
</reference>
<accession>A0A916ZL34</accession>
<name>A0A916ZL34_9HYPH</name>
<dbReference type="Proteomes" id="UP000644699">
    <property type="component" value="Unassembled WGS sequence"/>
</dbReference>
<dbReference type="PANTHER" id="PTHR42910">
    <property type="entry name" value="TRANSPORTER SCO4007-RELATED"/>
    <property type="match status" value="1"/>
</dbReference>
<dbReference type="AlphaFoldDB" id="A0A916ZL34"/>
<dbReference type="RefSeq" id="WP_244639440.1">
    <property type="nucleotide sequence ID" value="NZ_BMIQ01000003.1"/>
</dbReference>
<dbReference type="SUPFAM" id="SSF103473">
    <property type="entry name" value="MFS general substrate transporter"/>
    <property type="match status" value="1"/>
</dbReference>
<protein>
    <recommendedName>
        <fullName evidence="5">Major facilitator superfamily (MFS) profile domain-containing protein</fullName>
    </recommendedName>
</protein>
<feature type="transmembrane region" description="Helical" evidence="4">
    <location>
        <begin position="80"/>
        <end position="99"/>
    </location>
</feature>
<keyword evidence="1 4" id="KW-0812">Transmembrane</keyword>
<dbReference type="InterPro" id="IPR020846">
    <property type="entry name" value="MFS_dom"/>
</dbReference>
<feature type="domain" description="Major facilitator superfamily (MFS) profile" evidence="5">
    <location>
        <begin position="11"/>
        <end position="101"/>
    </location>
</feature>
<dbReference type="PANTHER" id="PTHR42910:SF1">
    <property type="entry name" value="MAJOR FACILITATOR SUPERFAMILY (MFS) PROFILE DOMAIN-CONTAINING PROTEIN"/>
    <property type="match status" value="1"/>
</dbReference>
<evidence type="ECO:0000259" key="5">
    <source>
        <dbReference type="PROSITE" id="PS50850"/>
    </source>
</evidence>
<keyword evidence="7" id="KW-1185">Reference proteome</keyword>
<sequence length="101" mass="10124">MTKHSVPPGMSRGMTFLFALAGGSAVGNLYWAQPLLAEIAASLGVSLAAAGALITATQVGYACGVLLLVPLGDALDRRRLIPAMLALSALALLACAAAPGY</sequence>
<keyword evidence="2 4" id="KW-1133">Transmembrane helix</keyword>